<dbReference type="Proteomes" id="UP000002300">
    <property type="component" value="Chromosome"/>
</dbReference>
<dbReference type="RefSeq" id="WP_012095511.1">
    <property type="nucleotide sequence ID" value="NC_009674.1"/>
</dbReference>
<feature type="transmembrane region" description="Helical" evidence="1">
    <location>
        <begin position="6"/>
        <end position="30"/>
    </location>
</feature>
<evidence type="ECO:0000256" key="1">
    <source>
        <dbReference type="SAM" id="Phobius"/>
    </source>
</evidence>
<sequence length="118" mass="13138">MSRFSLQCVCGVIFCLFIMLAGIGMANYGLKSMKGYRQPTYEQIAHMTGTKQGNMETEILSETFSANEKQKQLEKIRSFNIVEGVGMKIAELTRNIVKFGLDITIGKIRGIFNALGAF</sequence>
<dbReference type="HOGENOM" id="CLU_167373_0_0_9"/>
<dbReference type="EMBL" id="CP000764">
    <property type="protein sequence ID" value="ABS23273.1"/>
    <property type="molecule type" value="Genomic_DNA"/>
</dbReference>
<dbReference type="GeneID" id="33898293"/>
<dbReference type="Pfam" id="PF12438">
    <property type="entry name" value="DUF3679"/>
    <property type="match status" value="1"/>
</dbReference>
<evidence type="ECO:0000313" key="3">
    <source>
        <dbReference type="Proteomes" id="UP000002300"/>
    </source>
</evidence>
<dbReference type="OrthoDB" id="2941402at2"/>
<protein>
    <recommendedName>
        <fullName evidence="4">DUF3679 domain-containing protein</fullName>
    </recommendedName>
</protein>
<gene>
    <name evidence="2" type="ordered locus">Bcer98_3047</name>
</gene>
<evidence type="ECO:0000313" key="2">
    <source>
        <dbReference type="EMBL" id="ABS23273.1"/>
    </source>
</evidence>
<dbReference type="STRING" id="315749.Bcer98_3047"/>
<reference evidence="2 3" key="1">
    <citation type="journal article" date="2008" name="Chem. Biol. Interact.">
        <title>Extending the Bacillus cereus group genomics to putative food-borne pathogens of different toxicity.</title>
        <authorList>
            <person name="Lapidus A."/>
            <person name="Goltsman E."/>
            <person name="Auger S."/>
            <person name="Galleron N."/>
            <person name="Segurens B."/>
            <person name="Dossat C."/>
            <person name="Land M.L."/>
            <person name="Broussolle V."/>
            <person name="Brillard J."/>
            <person name="Guinebretiere M.H."/>
            <person name="Sanchis V."/>
            <person name="Nguen-The C."/>
            <person name="Lereclus D."/>
            <person name="Richardson P."/>
            <person name="Wincker P."/>
            <person name="Weissenbach J."/>
            <person name="Ehrlich S.D."/>
            <person name="Sorokin A."/>
        </authorList>
    </citation>
    <scope>NUCLEOTIDE SEQUENCE [LARGE SCALE GENOMIC DNA]</scope>
    <source>
        <strain evidence="3">DSM 22905 / CIP 110041 / 391-98 / NVH 391-98</strain>
    </source>
</reference>
<organism evidence="2 3">
    <name type="scientific">Bacillus cytotoxicus (strain DSM 22905 / CIP 110041 / 391-98 / NVH 391-98)</name>
    <dbReference type="NCBI Taxonomy" id="315749"/>
    <lineage>
        <taxon>Bacteria</taxon>
        <taxon>Bacillati</taxon>
        <taxon>Bacillota</taxon>
        <taxon>Bacilli</taxon>
        <taxon>Bacillales</taxon>
        <taxon>Bacillaceae</taxon>
        <taxon>Bacillus</taxon>
        <taxon>Bacillus cereus group</taxon>
    </lineage>
</organism>
<proteinExistence type="predicted"/>
<dbReference type="InterPro" id="IPR020534">
    <property type="entry name" value="Uncharacterised_YqxA"/>
</dbReference>
<keyword evidence="1" id="KW-1133">Transmembrane helix</keyword>
<keyword evidence="1" id="KW-0812">Transmembrane</keyword>
<keyword evidence="1" id="KW-0472">Membrane</keyword>
<keyword evidence="3" id="KW-1185">Reference proteome</keyword>
<dbReference type="KEGG" id="bcy:Bcer98_3047"/>
<dbReference type="AlphaFoldDB" id="A7GT15"/>
<name>A7GT15_BACCN</name>
<evidence type="ECO:0008006" key="4">
    <source>
        <dbReference type="Google" id="ProtNLM"/>
    </source>
</evidence>
<accession>A7GT15</accession>